<evidence type="ECO:0000256" key="4">
    <source>
        <dbReference type="ARBA" id="ARBA00023136"/>
    </source>
</evidence>
<dbReference type="CDD" id="cd13965">
    <property type="entry name" value="PT_UbiA_3"/>
    <property type="match status" value="1"/>
</dbReference>
<feature type="transmembrane region" description="Helical" evidence="5">
    <location>
        <begin position="292"/>
        <end position="308"/>
    </location>
</feature>
<dbReference type="Pfam" id="PF01040">
    <property type="entry name" value="UbiA"/>
    <property type="match status" value="1"/>
</dbReference>
<keyword evidence="4 5" id="KW-0472">Membrane</keyword>
<dbReference type="AlphaFoldDB" id="K1WM41"/>
<evidence type="ECO:0000256" key="5">
    <source>
        <dbReference type="SAM" id="Phobius"/>
    </source>
</evidence>
<accession>K1WM41</accession>
<dbReference type="PANTHER" id="PTHR42723">
    <property type="entry name" value="CHLOROPHYLL SYNTHASE"/>
    <property type="match status" value="1"/>
</dbReference>
<protein>
    <submittedName>
        <fullName evidence="6">UbiA prenyltransferase</fullName>
    </submittedName>
</protein>
<evidence type="ECO:0000313" key="6">
    <source>
        <dbReference type="EMBL" id="EKD13966.1"/>
    </source>
</evidence>
<feature type="transmembrane region" description="Helical" evidence="5">
    <location>
        <begin position="132"/>
        <end position="154"/>
    </location>
</feature>
<dbReference type="PANTHER" id="PTHR42723:SF1">
    <property type="entry name" value="CHLOROPHYLL SYNTHASE, CHLOROPLASTIC"/>
    <property type="match status" value="1"/>
</dbReference>
<dbReference type="KEGG" id="mbe:MBM_08167"/>
<dbReference type="InParanoid" id="K1WM41"/>
<dbReference type="GO" id="GO:0016020">
    <property type="term" value="C:membrane"/>
    <property type="evidence" value="ECO:0007669"/>
    <property type="project" value="UniProtKB-SubCell"/>
</dbReference>
<dbReference type="HOGENOM" id="CLU_063928_0_0_1"/>
<feature type="transmembrane region" description="Helical" evidence="5">
    <location>
        <begin position="70"/>
        <end position="87"/>
    </location>
</feature>
<reference evidence="6 7" key="1">
    <citation type="journal article" date="2012" name="BMC Genomics">
        <title>Sequencing the genome of Marssonina brunnea reveals fungus-poplar co-evolution.</title>
        <authorList>
            <person name="Zhu S."/>
            <person name="Cao Y.-Z."/>
            <person name="Jiang C."/>
            <person name="Tan B.-Y."/>
            <person name="Wang Z."/>
            <person name="Feng S."/>
            <person name="Zhang L."/>
            <person name="Su X.-H."/>
            <person name="Brejova B."/>
            <person name="Vinar T."/>
            <person name="Xu M."/>
            <person name="Wang M.-X."/>
            <person name="Zhang S.-G."/>
            <person name="Huang M.-R."/>
            <person name="Wu R."/>
            <person name="Zhou Y."/>
        </authorList>
    </citation>
    <scope>NUCLEOTIDE SEQUENCE [LARGE SCALE GENOMIC DNA]</scope>
    <source>
        <strain evidence="6 7">MB_m1</strain>
    </source>
</reference>
<evidence type="ECO:0000256" key="2">
    <source>
        <dbReference type="ARBA" id="ARBA00022692"/>
    </source>
</evidence>
<keyword evidence="6" id="KW-0808">Transferase</keyword>
<gene>
    <name evidence="6" type="ORF">MBM_08167</name>
</gene>
<evidence type="ECO:0000313" key="7">
    <source>
        <dbReference type="Proteomes" id="UP000006753"/>
    </source>
</evidence>
<comment type="subcellular location">
    <subcellularLocation>
        <location evidence="1">Membrane</location>
        <topology evidence="1">Multi-pass membrane protein</topology>
    </subcellularLocation>
</comment>
<dbReference type="InterPro" id="IPR000537">
    <property type="entry name" value="UbiA_prenyltransferase"/>
</dbReference>
<feature type="transmembrane region" description="Helical" evidence="5">
    <location>
        <begin position="41"/>
        <end position="58"/>
    </location>
</feature>
<organism evidence="6 7">
    <name type="scientific">Marssonina brunnea f. sp. multigermtubi (strain MB_m1)</name>
    <name type="common">Marssonina leaf spot fungus</name>
    <dbReference type="NCBI Taxonomy" id="1072389"/>
    <lineage>
        <taxon>Eukaryota</taxon>
        <taxon>Fungi</taxon>
        <taxon>Dikarya</taxon>
        <taxon>Ascomycota</taxon>
        <taxon>Pezizomycotina</taxon>
        <taxon>Leotiomycetes</taxon>
        <taxon>Helotiales</taxon>
        <taxon>Drepanopezizaceae</taxon>
        <taxon>Drepanopeziza</taxon>
    </lineage>
</organism>
<dbReference type="STRING" id="1072389.K1WM41"/>
<dbReference type="GeneID" id="18764102"/>
<dbReference type="eggNOG" id="ENOG502SNAR">
    <property type="taxonomic scope" value="Eukaryota"/>
</dbReference>
<keyword evidence="7" id="KW-1185">Reference proteome</keyword>
<sequence length="326" mass="35360">MTAMDLKLVEEGTLAPQTQSRTFLYHAETAFLITKSDIKTTILPATTFAFTAVFSGLMSDATTPDASSALFGLLKAVVWTWVNLWIFNLSNQRLPNSVLEDAINKPWRAIPSGRLTPEEASQILLLSIPAGYLSTLFLGGTTEFLVMMVLTWVYNDLGAAEGHFLLRHVNNALGFTTFGAGAARVACGGALNTTTIYAWLAVIAAAITCTIQFQDMEDQEGDRLRARKTLPLVMGEGATRWANAVTVVGFSLVAAAFWRLPVLGYLPPAALGGLIAVRTLTRTDLAGDKQTFKLWCLWLMLLYVLPFAKMEGVWDIGFGAGSLVAL</sequence>
<name>K1WM41_MARBU</name>
<feature type="transmembrane region" description="Helical" evidence="5">
    <location>
        <begin position="196"/>
        <end position="216"/>
    </location>
</feature>
<feature type="transmembrane region" description="Helical" evidence="5">
    <location>
        <begin position="264"/>
        <end position="280"/>
    </location>
</feature>
<dbReference type="Proteomes" id="UP000006753">
    <property type="component" value="Unassembled WGS sequence"/>
</dbReference>
<keyword evidence="3 5" id="KW-1133">Transmembrane helix</keyword>
<dbReference type="EMBL" id="JH921448">
    <property type="protein sequence ID" value="EKD13966.1"/>
    <property type="molecule type" value="Genomic_DNA"/>
</dbReference>
<dbReference type="InterPro" id="IPR050475">
    <property type="entry name" value="Prenyltransferase_related"/>
</dbReference>
<proteinExistence type="predicted"/>
<dbReference type="OrthoDB" id="434972at2759"/>
<dbReference type="OMA" id="TIWLFIA"/>
<evidence type="ECO:0000256" key="3">
    <source>
        <dbReference type="ARBA" id="ARBA00022989"/>
    </source>
</evidence>
<keyword evidence="2 5" id="KW-0812">Transmembrane</keyword>
<evidence type="ECO:0000256" key="1">
    <source>
        <dbReference type="ARBA" id="ARBA00004141"/>
    </source>
</evidence>
<dbReference type="GO" id="GO:0016765">
    <property type="term" value="F:transferase activity, transferring alkyl or aryl (other than methyl) groups"/>
    <property type="evidence" value="ECO:0007669"/>
    <property type="project" value="InterPro"/>
</dbReference>